<feature type="signal peptide" evidence="1">
    <location>
        <begin position="1"/>
        <end position="23"/>
    </location>
</feature>
<dbReference type="Proteomes" id="UP000255233">
    <property type="component" value="Unassembled WGS sequence"/>
</dbReference>
<organism evidence="2 3">
    <name type="scientific">Rikenella microfusus</name>
    <dbReference type="NCBI Taxonomy" id="28139"/>
    <lineage>
        <taxon>Bacteria</taxon>
        <taxon>Pseudomonadati</taxon>
        <taxon>Bacteroidota</taxon>
        <taxon>Bacteroidia</taxon>
        <taxon>Bacteroidales</taxon>
        <taxon>Rikenellaceae</taxon>
        <taxon>Rikenella</taxon>
    </lineage>
</organism>
<evidence type="ECO:0008006" key="4">
    <source>
        <dbReference type="Google" id="ProtNLM"/>
    </source>
</evidence>
<dbReference type="RefSeq" id="WP_147288426.1">
    <property type="nucleotide sequence ID" value="NZ_CALVFX010000003.1"/>
</dbReference>
<evidence type="ECO:0000313" key="2">
    <source>
        <dbReference type="EMBL" id="SUE33302.1"/>
    </source>
</evidence>
<dbReference type="STRING" id="880526.GCA_000427365_00936"/>
<protein>
    <recommendedName>
        <fullName evidence="4">DUF2946 domain-containing protein</fullName>
    </recommendedName>
</protein>
<proteinExistence type="predicted"/>
<accession>A0A379MRQ2</accession>
<sequence length="150" mass="15504">MPLRRHIAFFAVLIASALMFVHAVVPHHHRASDLSVCTEEPAPCRHVSAVREAAGTAVLSDAGCDCGCNGVQCAAPLPFTLRCGTDGDDHSAAAQGLLPLFECELCTGAGRLSVPELSVLSGAVSYFVADARLAAQWTPGSVAGRAPPVL</sequence>
<reference evidence="2 3" key="1">
    <citation type="submission" date="2018-06" db="EMBL/GenBank/DDBJ databases">
        <authorList>
            <consortium name="Pathogen Informatics"/>
            <person name="Doyle S."/>
        </authorList>
    </citation>
    <scope>NUCLEOTIDE SEQUENCE [LARGE SCALE GENOMIC DNA]</scope>
    <source>
        <strain evidence="2 3">NCTC11190</strain>
    </source>
</reference>
<name>A0A379MRQ2_9BACT</name>
<dbReference type="OrthoDB" id="1123143at2"/>
<evidence type="ECO:0000313" key="3">
    <source>
        <dbReference type="Proteomes" id="UP000255233"/>
    </source>
</evidence>
<keyword evidence="1" id="KW-0732">Signal</keyword>
<gene>
    <name evidence="2" type="ORF">NCTC11190_00509</name>
</gene>
<keyword evidence="3" id="KW-1185">Reference proteome</keyword>
<dbReference type="EMBL" id="UGVL01000001">
    <property type="protein sequence ID" value="SUE33302.1"/>
    <property type="molecule type" value="Genomic_DNA"/>
</dbReference>
<feature type="chain" id="PRO_5016640781" description="DUF2946 domain-containing protein" evidence="1">
    <location>
        <begin position="24"/>
        <end position="150"/>
    </location>
</feature>
<evidence type="ECO:0000256" key="1">
    <source>
        <dbReference type="SAM" id="SignalP"/>
    </source>
</evidence>
<dbReference type="AlphaFoldDB" id="A0A379MRQ2"/>